<gene>
    <name evidence="6" type="ORF">FHR98_000002</name>
</gene>
<reference evidence="6 7" key="1">
    <citation type="submission" date="2020-08" db="EMBL/GenBank/DDBJ databases">
        <title>Genomic Encyclopedia of Type Strains, Phase III (KMG-III): the genomes of soil and plant-associated and newly described type strains.</title>
        <authorList>
            <person name="Whitman W."/>
        </authorList>
    </citation>
    <scope>NUCLEOTIDE SEQUENCE [LARGE SCALE GENOMIC DNA]</scope>
    <source>
        <strain evidence="6 7">CECT 8803</strain>
    </source>
</reference>
<keyword evidence="1" id="KW-0805">Transcription regulation</keyword>
<dbReference type="RefSeq" id="WP_183414559.1">
    <property type="nucleotide sequence ID" value="NZ_JACHXA010000001.1"/>
</dbReference>
<dbReference type="SMART" id="SM00346">
    <property type="entry name" value="HTH_ICLR"/>
    <property type="match status" value="1"/>
</dbReference>
<dbReference type="Proteomes" id="UP000581135">
    <property type="component" value="Unassembled WGS sequence"/>
</dbReference>
<keyword evidence="2" id="KW-0238">DNA-binding</keyword>
<evidence type="ECO:0000313" key="6">
    <source>
        <dbReference type="EMBL" id="MBB3063737.1"/>
    </source>
</evidence>
<dbReference type="InterPro" id="IPR029016">
    <property type="entry name" value="GAF-like_dom_sf"/>
</dbReference>
<name>A0A839SLF6_9PROT</name>
<keyword evidence="7" id="KW-1185">Reference proteome</keyword>
<evidence type="ECO:0000256" key="3">
    <source>
        <dbReference type="ARBA" id="ARBA00023163"/>
    </source>
</evidence>
<dbReference type="GO" id="GO:0003700">
    <property type="term" value="F:DNA-binding transcription factor activity"/>
    <property type="evidence" value="ECO:0007669"/>
    <property type="project" value="TreeGrafter"/>
</dbReference>
<dbReference type="InterPro" id="IPR036390">
    <property type="entry name" value="WH_DNA-bd_sf"/>
</dbReference>
<comment type="caution">
    <text evidence="6">The sequence shown here is derived from an EMBL/GenBank/DDBJ whole genome shotgun (WGS) entry which is preliminary data.</text>
</comment>
<evidence type="ECO:0000259" key="5">
    <source>
        <dbReference type="PROSITE" id="PS51078"/>
    </source>
</evidence>
<dbReference type="InterPro" id="IPR005471">
    <property type="entry name" value="Tscrpt_reg_IclR_N"/>
</dbReference>
<keyword evidence="3" id="KW-0804">Transcription</keyword>
<feature type="domain" description="HTH iclR-type" evidence="4">
    <location>
        <begin position="24"/>
        <end position="86"/>
    </location>
</feature>
<evidence type="ECO:0000256" key="1">
    <source>
        <dbReference type="ARBA" id="ARBA00023015"/>
    </source>
</evidence>
<evidence type="ECO:0000256" key="2">
    <source>
        <dbReference type="ARBA" id="ARBA00023125"/>
    </source>
</evidence>
<organism evidence="6 7">
    <name type="scientific">Limibacillus halophilus</name>
    <dbReference type="NCBI Taxonomy" id="1579333"/>
    <lineage>
        <taxon>Bacteria</taxon>
        <taxon>Pseudomonadati</taxon>
        <taxon>Pseudomonadota</taxon>
        <taxon>Alphaproteobacteria</taxon>
        <taxon>Rhodospirillales</taxon>
        <taxon>Rhodovibrionaceae</taxon>
        <taxon>Limibacillus</taxon>
    </lineage>
</organism>
<dbReference type="Pfam" id="PF09339">
    <property type="entry name" value="HTH_IclR"/>
    <property type="match status" value="1"/>
</dbReference>
<dbReference type="Gene3D" id="3.30.450.40">
    <property type="match status" value="1"/>
</dbReference>
<dbReference type="Gene3D" id="1.10.10.10">
    <property type="entry name" value="Winged helix-like DNA-binding domain superfamily/Winged helix DNA-binding domain"/>
    <property type="match status" value="1"/>
</dbReference>
<accession>A0A839SLF6</accession>
<evidence type="ECO:0000313" key="7">
    <source>
        <dbReference type="Proteomes" id="UP000581135"/>
    </source>
</evidence>
<evidence type="ECO:0000259" key="4">
    <source>
        <dbReference type="PROSITE" id="PS51077"/>
    </source>
</evidence>
<dbReference type="PROSITE" id="PS51077">
    <property type="entry name" value="HTH_ICLR"/>
    <property type="match status" value="1"/>
</dbReference>
<dbReference type="InterPro" id="IPR050707">
    <property type="entry name" value="HTH_MetabolicPath_Reg"/>
</dbReference>
<dbReference type="InterPro" id="IPR014757">
    <property type="entry name" value="Tscrpt_reg_IclR_C"/>
</dbReference>
<dbReference type="GO" id="GO:0003677">
    <property type="term" value="F:DNA binding"/>
    <property type="evidence" value="ECO:0007669"/>
    <property type="project" value="UniProtKB-KW"/>
</dbReference>
<dbReference type="SUPFAM" id="SSF46785">
    <property type="entry name" value="Winged helix' DNA-binding domain"/>
    <property type="match status" value="1"/>
</dbReference>
<dbReference type="EMBL" id="JACHXA010000001">
    <property type="protein sequence ID" value="MBB3063737.1"/>
    <property type="molecule type" value="Genomic_DNA"/>
</dbReference>
<dbReference type="GO" id="GO:0045892">
    <property type="term" value="P:negative regulation of DNA-templated transcription"/>
    <property type="evidence" value="ECO:0007669"/>
    <property type="project" value="TreeGrafter"/>
</dbReference>
<sequence length="272" mass="29971">MSQIPSRPPLNGNEPHPIDERLFIGGVQKALLVLRAFYDQTQALSLSEIAKSTGIGRSAAQRFLYTLKVLGYLRQDTATRRYTLSPKVLDFGFAYLRNDALIEKAFPYILEASKTTRETVNLTELDDTEVIYVSRLPSRNIISVDVVLGQRLPAYCTAPGRAMLAALPDEIAAEIVNRSHRIKRTKYTIIEPEKILTQLNVIRAKGYAISNQEAFMGDISIAAAVRNHKGGVIAAVNIAVPHPRWSPKKAEQTFAPVVMETARAIGKTLGGA</sequence>
<dbReference type="AlphaFoldDB" id="A0A839SLF6"/>
<proteinExistence type="predicted"/>
<protein>
    <submittedName>
        <fullName evidence="6">PcaR/PcaU/PobR family beta-ketoadipate pathway transcriptional regulator</fullName>
    </submittedName>
</protein>
<dbReference type="PANTHER" id="PTHR30136:SF34">
    <property type="entry name" value="TRANSCRIPTIONAL REGULATOR"/>
    <property type="match status" value="1"/>
</dbReference>
<feature type="domain" description="IclR-ED" evidence="5">
    <location>
        <begin position="87"/>
        <end position="271"/>
    </location>
</feature>
<dbReference type="SUPFAM" id="SSF55781">
    <property type="entry name" value="GAF domain-like"/>
    <property type="match status" value="1"/>
</dbReference>
<dbReference type="PROSITE" id="PS51078">
    <property type="entry name" value="ICLR_ED"/>
    <property type="match status" value="1"/>
</dbReference>
<dbReference type="Pfam" id="PF01614">
    <property type="entry name" value="IclR_C"/>
    <property type="match status" value="1"/>
</dbReference>
<dbReference type="PANTHER" id="PTHR30136">
    <property type="entry name" value="HELIX-TURN-HELIX TRANSCRIPTIONAL REGULATOR, ICLR FAMILY"/>
    <property type="match status" value="1"/>
</dbReference>
<dbReference type="InterPro" id="IPR036388">
    <property type="entry name" value="WH-like_DNA-bd_sf"/>
</dbReference>